<accession>A0A975IVS6</accession>
<evidence type="ECO:0000256" key="2">
    <source>
        <dbReference type="SAM" id="Phobius"/>
    </source>
</evidence>
<evidence type="ECO:0000313" key="3">
    <source>
        <dbReference type="EMBL" id="QUD87646.1"/>
    </source>
</evidence>
<dbReference type="Proteomes" id="UP000676409">
    <property type="component" value="Chromosome"/>
</dbReference>
<feature type="compositionally biased region" description="Basic and acidic residues" evidence="1">
    <location>
        <begin position="37"/>
        <end position="47"/>
    </location>
</feature>
<keyword evidence="2" id="KW-0472">Membrane</keyword>
<evidence type="ECO:0000256" key="1">
    <source>
        <dbReference type="SAM" id="MobiDB-lite"/>
    </source>
</evidence>
<dbReference type="KEGG" id="caul:KCG34_21790"/>
<reference evidence="3" key="1">
    <citation type="submission" date="2021-04" db="EMBL/GenBank/DDBJ databases">
        <title>The complete genome sequence of Caulobacter sp. S6.</title>
        <authorList>
            <person name="Tang Y."/>
            <person name="Ouyang W."/>
            <person name="Liu Q."/>
            <person name="Huang B."/>
            <person name="Guo Z."/>
            <person name="Lei P."/>
        </authorList>
    </citation>
    <scope>NUCLEOTIDE SEQUENCE</scope>
    <source>
        <strain evidence="3">S6</strain>
    </source>
</reference>
<dbReference type="AlphaFoldDB" id="A0A975IVS6"/>
<organism evidence="3 4">
    <name type="scientific">Phenylobacterium montanum</name>
    <dbReference type="NCBI Taxonomy" id="2823693"/>
    <lineage>
        <taxon>Bacteria</taxon>
        <taxon>Pseudomonadati</taxon>
        <taxon>Pseudomonadota</taxon>
        <taxon>Alphaproteobacteria</taxon>
        <taxon>Caulobacterales</taxon>
        <taxon>Caulobacteraceae</taxon>
        <taxon>Phenylobacterium</taxon>
    </lineage>
</organism>
<name>A0A975IVS6_9CAUL</name>
<dbReference type="EMBL" id="CP073078">
    <property type="protein sequence ID" value="QUD87646.1"/>
    <property type="molecule type" value="Genomic_DNA"/>
</dbReference>
<keyword evidence="4" id="KW-1185">Reference proteome</keyword>
<keyword evidence="2" id="KW-0812">Transmembrane</keyword>
<gene>
    <name evidence="3" type="ORF">KCG34_21790</name>
</gene>
<keyword evidence="2" id="KW-1133">Transmembrane helix</keyword>
<proteinExistence type="predicted"/>
<feature type="region of interest" description="Disordered" evidence="1">
    <location>
        <begin position="37"/>
        <end position="108"/>
    </location>
</feature>
<protein>
    <submittedName>
        <fullName evidence="3">Uncharacterized protein</fullName>
    </submittedName>
</protein>
<feature type="compositionally biased region" description="Low complexity" evidence="1">
    <location>
        <begin position="70"/>
        <end position="93"/>
    </location>
</feature>
<sequence>MAQKQSGGVGAFGWTLLGFLAGVAATLAIQLIMVGRPRSEEPEESARHAPVVSVTPKLPAPKPKPKKTEAAASAAPPKIAAAEADQVAEDAAATGMTTRARPKSDTPQ</sequence>
<feature type="transmembrane region" description="Helical" evidence="2">
    <location>
        <begin position="12"/>
        <end position="34"/>
    </location>
</feature>
<dbReference type="RefSeq" id="WP_211937698.1">
    <property type="nucleotide sequence ID" value="NZ_CP073078.1"/>
</dbReference>
<evidence type="ECO:0000313" key="4">
    <source>
        <dbReference type="Proteomes" id="UP000676409"/>
    </source>
</evidence>